<accession>A0ABR8HU27</accession>
<name>A0ABR8HU27_9CHRO</name>
<dbReference type="EMBL" id="JACJSW010000165">
    <property type="protein sequence ID" value="MBD2623005.1"/>
    <property type="molecule type" value="Genomic_DNA"/>
</dbReference>
<evidence type="ECO:0000313" key="2">
    <source>
        <dbReference type="Proteomes" id="UP000636187"/>
    </source>
</evidence>
<comment type="caution">
    <text evidence="1">The sequence shown here is derived from an EMBL/GenBank/DDBJ whole genome shotgun (WGS) entry which is preliminary data.</text>
</comment>
<reference evidence="1 2" key="1">
    <citation type="journal article" date="2020" name="ISME J.">
        <title>Comparative genomics reveals insights into cyanobacterial evolution and habitat adaptation.</title>
        <authorList>
            <person name="Chen M.Y."/>
            <person name="Teng W.K."/>
            <person name="Zhao L."/>
            <person name="Hu C.X."/>
            <person name="Zhou Y.K."/>
            <person name="Han B.P."/>
            <person name="Song L.R."/>
            <person name="Shu W.S."/>
        </authorList>
    </citation>
    <scope>NUCLEOTIDE SEQUENCE [LARGE SCALE GENOMIC DNA]</scope>
    <source>
        <strain evidence="1 2">FACHB-1344</strain>
    </source>
</reference>
<protein>
    <submittedName>
        <fullName evidence="1">Uncharacterized protein</fullName>
    </submittedName>
</protein>
<proteinExistence type="predicted"/>
<dbReference type="RefSeq" id="WP_190722416.1">
    <property type="nucleotide sequence ID" value="NZ_JACJSW010000165.1"/>
</dbReference>
<gene>
    <name evidence="1" type="ORF">H6G48_15505</name>
</gene>
<sequence length="128" mass="14947">MEYLITPDQPTSWKINPVDFIENLEKYWYDTTIKTITNPDDYYSIEWVIKIPEKGTILDGALHRDGQGISLDGYLEDCANFAIWFRSLVPENQELIFYDQGYNYCLKLQPKTTISDIIQLFINHSISA</sequence>
<keyword evidence="2" id="KW-1185">Reference proteome</keyword>
<evidence type="ECO:0000313" key="1">
    <source>
        <dbReference type="EMBL" id="MBD2623005.1"/>
    </source>
</evidence>
<organism evidence="1 2">
    <name type="scientific">Microcystis flos-aquae FACHB-1344</name>
    <dbReference type="NCBI Taxonomy" id="2692899"/>
    <lineage>
        <taxon>Bacteria</taxon>
        <taxon>Bacillati</taxon>
        <taxon>Cyanobacteriota</taxon>
        <taxon>Cyanophyceae</taxon>
        <taxon>Oscillatoriophycideae</taxon>
        <taxon>Chroococcales</taxon>
        <taxon>Microcystaceae</taxon>
        <taxon>Microcystis</taxon>
    </lineage>
</organism>
<dbReference type="Proteomes" id="UP000636187">
    <property type="component" value="Unassembled WGS sequence"/>
</dbReference>